<dbReference type="PROSITE" id="PS50902">
    <property type="entry name" value="FLAVODOXIN_LIKE"/>
    <property type="match status" value="1"/>
</dbReference>
<dbReference type="InterPro" id="IPR029039">
    <property type="entry name" value="Flavoprotein-like_sf"/>
</dbReference>
<evidence type="ECO:0000259" key="1">
    <source>
        <dbReference type="PROSITE" id="PS50902"/>
    </source>
</evidence>
<dbReference type="AlphaFoldDB" id="A0AB39BC08"/>
<dbReference type="SUPFAM" id="SSF52218">
    <property type="entry name" value="Flavoproteins"/>
    <property type="match status" value="1"/>
</dbReference>
<dbReference type="GO" id="GO:0009055">
    <property type="term" value="F:electron transfer activity"/>
    <property type="evidence" value="ECO:0007669"/>
    <property type="project" value="InterPro"/>
</dbReference>
<evidence type="ECO:0000313" key="2">
    <source>
        <dbReference type="EMBL" id="XDI03762.1"/>
    </source>
</evidence>
<reference evidence="2" key="1">
    <citation type="submission" date="2024-05" db="EMBL/GenBank/DDBJ databases">
        <title>Herbiconiux sp. A18JL235.</title>
        <authorList>
            <person name="Zhang G."/>
        </authorList>
    </citation>
    <scope>NUCLEOTIDE SEQUENCE</scope>
    <source>
        <strain evidence="2">A18JL235</strain>
    </source>
</reference>
<protein>
    <submittedName>
        <fullName evidence="2">Flavodoxin domain-containing protein</fullName>
    </submittedName>
</protein>
<dbReference type="InterPro" id="IPR008254">
    <property type="entry name" value="Flavodoxin/NO_synth"/>
</dbReference>
<organism evidence="2">
    <name type="scientific">Herbiconiux sp. A18JL235</name>
    <dbReference type="NCBI Taxonomy" id="3152363"/>
    <lineage>
        <taxon>Bacteria</taxon>
        <taxon>Bacillati</taxon>
        <taxon>Actinomycetota</taxon>
        <taxon>Actinomycetes</taxon>
        <taxon>Micrococcales</taxon>
        <taxon>Microbacteriaceae</taxon>
        <taxon>Herbiconiux</taxon>
    </lineage>
</organism>
<feature type="domain" description="Flavodoxin-like" evidence="1">
    <location>
        <begin position="10"/>
        <end position="179"/>
    </location>
</feature>
<dbReference type="Gene3D" id="3.40.50.360">
    <property type="match status" value="1"/>
</dbReference>
<accession>A0AB39BC08</accession>
<name>A0AB39BC08_9MICO</name>
<dbReference type="PROSITE" id="PS00201">
    <property type="entry name" value="FLAVODOXIN"/>
    <property type="match status" value="1"/>
</dbReference>
<proteinExistence type="predicted"/>
<gene>
    <name evidence="2" type="ORF">ABFY20_10400</name>
</gene>
<sequence>MNENVARARVVVLYESMFGATRRIAEVIAEQLRPFADVVVVDAVAADLADVTRADLLVAGAPTHVFGLSSETTRHEARNIAERSKGDLVLEHTDPTRGLRELLRALPWAPRQAHVAAFSTRSMKTPRLFTGSAARRIDRDLRASGYQPLVPPRDFLVDATHRLIDGQPADAAEWGVHLASRLNLHRQGQLGRR</sequence>
<dbReference type="InterPro" id="IPR001226">
    <property type="entry name" value="Flavodoxin_CS"/>
</dbReference>
<dbReference type="GO" id="GO:0010181">
    <property type="term" value="F:FMN binding"/>
    <property type="evidence" value="ECO:0007669"/>
    <property type="project" value="InterPro"/>
</dbReference>
<dbReference type="Pfam" id="PF00258">
    <property type="entry name" value="Flavodoxin_1"/>
    <property type="match status" value="1"/>
</dbReference>
<dbReference type="EMBL" id="CP162511">
    <property type="protein sequence ID" value="XDI03762.1"/>
    <property type="molecule type" value="Genomic_DNA"/>
</dbReference>
<dbReference type="RefSeq" id="WP_368496180.1">
    <property type="nucleotide sequence ID" value="NZ_CP162511.1"/>
</dbReference>